<keyword evidence="11" id="KW-1185">Reference proteome</keyword>
<evidence type="ECO:0000256" key="5">
    <source>
        <dbReference type="ARBA" id="ARBA00048488"/>
    </source>
</evidence>
<comment type="similarity">
    <text evidence="8">Belongs to the MsrA Met sulfoxide reductase family.</text>
</comment>
<dbReference type="eggNOG" id="COG0225">
    <property type="taxonomic scope" value="Bacteria"/>
</dbReference>
<comment type="catalytic activity">
    <reaction evidence="6 8">
        <text>[thioredoxin]-disulfide + L-methionine + H2O = L-methionine (S)-S-oxide + [thioredoxin]-dithiol</text>
        <dbReference type="Rhea" id="RHEA:19993"/>
        <dbReference type="Rhea" id="RHEA-COMP:10698"/>
        <dbReference type="Rhea" id="RHEA-COMP:10700"/>
        <dbReference type="ChEBI" id="CHEBI:15377"/>
        <dbReference type="ChEBI" id="CHEBI:29950"/>
        <dbReference type="ChEBI" id="CHEBI:50058"/>
        <dbReference type="ChEBI" id="CHEBI:57844"/>
        <dbReference type="ChEBI" id="CHEBI:58772"/>
        <dbReference type="EC" id="1.8.4.11"/>
    </reaction>
</comment>
<keyword evidence="1 7" id="KW-0560">Oxidoreductase</keyword>
<reference evidence="10 11" key="1">
    <citation type="journal article" date="2013" name="Genome Announc.">
        <title>Draft genome sequences for three mercury-methylating, sulfate-reducing bacteria.</title>
        <authorList>
            <person name="Brown S.D."/>
            <person name="Hurt R.A.Jr."/>
            <person name="Gilmour C.C."/>
            <person name="Elias D.A."/>
        </authorList>
    </citation>
    <scope>NUCLEOTIDE SEQUENCE [LARGE SCALE GENOMIC DNA]</scope>
    <source>
        <strain evidence="10 11">DSM 2059</strain>
    </source>
</reference>
<sequence>MKPGFLMIAAALLALMGLGILRQADGMRVNEKNMEKTNMTNTPHNLRKATFAGGCFWCVESDFEKVDGVVEVLSGYTGGDLENPTYEQVSSGSTDHLEAVQVVYDPGKISYTELLDVFWRHVDPTDAGGQFVDRGPQYRTAIFYETEAERQQAEASRAALDRSGRFARPLVTEIRRLDRFYAAEAYHQDYYKKNPGRYGRYRSGSGRDQFIRKVWKDDDRSLKNGASKVRYARPDDAVLRRTLTPLQYTVTREEGTEPPFHNAYWDNKKAGIYVDVVSGEPLFSSTDKFDSGTGWPSFIRPLEPDNVIEKEDRRFFMVRTEVRSRYGDSHLGHVFNDGPEPTGRRYCINSAALRFVPKADLEKEGYGEYLRVFVSEP</sequence>
<keyword evidence="2" id="KW-0511">Multifunctional enzyme</keyword>
<dbReference type="GO" id="GO:0008113">
    <property type="term" value="F:peptide-methionine (S)-S-oxide reductase activity"/>
    <property type="evidence" value="ECO:0007669"/>
    <property type="project" value="UniProtKB-UniRule"/>
</dbReference>
<dbReference type="PANTHER" id="PTHR43774:SF1">
    <property type="entry name" value="PEPTIDE METHIONINE SULFOXIDE REDUCTASE MSRA 2"/>
    <property type="match status" value="1"/>
</dbReference>
<protein>
    <recommendedName>
        <fullName evidence="7 8">Multifunctional fusion protein</fullName>
    </recommendedName>
    <domain>
        <recommendedName>
            <fullName evidence="8">Peptide methionine sulfoxide reductase MsrA</fullName>
            <shortName evidence="8">Protein-methionine-S-oxide reductase</shortName>
            <ecNumber evidence="8">1.8.4.11</ecNumber>
        </recommendedName>
        <alternativeName>
            <fullName evidence="8">Peptide-methionine (S)-S-oxide reductase</fullName>
            <shortName evidence="8">Peptide Met(O) reductase</shortName>
        </alternativeName>
    </domain>
    <domain>
        <recommendedName>
            <fullName evidence="7">Peptide methionine sulfoxide reductase MsrB</fullName>
            <ecNumber evidence="7">1.8.4.12</ecNumber>
        </recommendedName>
        <alternativeName>
            <fullName evidence="7">Peptide-methionine (R)-S-oxide reductase</fullName>
        </alternativeName>
    </domain>
</protein>
<proteinExistence type="inferred from homology"/>
<dbReference type="InterPro" id="IPR036509">
    <property type="entry name" value="Met_Sox_Rdtase_MsrA_sf"/>
</dbReference>
<dbReference type="NCBIfam" id="TIGR00401">
    <property type="entry name" value="msrA"/>
    <property type="match status" value="1"/>
</dbReference>
<dbReference type="EC" id="1.8.4.12" evidence="7"/>
<comment type="function">
    <text evidence="3 8">Has an important function as a repair enzyme for proteins that have been inactivated by oxidation. Catalyzes the reversible oxidation-reduction of methionine sulfoxide in proteins to methionine.</text>
</comment>
<feature type="domain" description="MsrB" evidence="9">
    <location>
        <begin position="236"/>
        <end position="358"/>
    </location>
</feature>
<dbReference type="GO" id="GO:0033743">
    <property type="term" value="F:peptide-methionine (R)-S-oxide reductase activity"/>
    <property type="evidence" value="ECO:0007669"/>
    <property type="project" value="UniProtKB-UniRule"/>
</dbReference>
<dbReference type="Pfam" id="PF01625">
    <property type="entry name" value="PMSR"/>
    <property type="match status" value="1"/>
</dbReference>
<dbReference type="eggNOG" id="COG0229">
    <property type="taxonomic scope" value="Bacteria"/>
</dbReference>
<dbReference type="InterPro" id="IPR002569">
    <property type="entry name" value="Met_Sox_Rdtase_MsrA_dom"/>
</dbReference>
<evidence type="ECO:0000256" key="3">
    <source>
        <dbReference type="ARBA" id="ARBA00024679"/>
    </source>
</evidence>
<evidence type="ECO:0000256" key="1">
    <source>
        <dbReference type="ARBA" id="ARBA00023002"/>
    </source>
</evidence>
<dbReference type="NCBIfam" id="TIGR00357">
    <property type="entry name" value="peptide-methionine (R)-S-oxide reductase MsrB"/>
    <property type="match status" value="1"/>
</dbReference>
<dbReference type="SUPFAM" id="SSF55068">
    <property type="entry name" value="Peptide methionine sulfoxide reductase"/>
    <property type="match status" value="1"/>
</dbReference>
<dbReference type="Proteomes" id="UP000014977">
    <property type="component" value="Unassembled WGS sequence"/>
</dbReference>
<dbReference type="InterPro" id="IPR002579">
    <property type="entry name" value="Met_Sox_Rdtase_MsrB_dom"/>
</dbReference>
<dbReference type="InterPro" id="IPR011057">
    <property type="entry name" value="Mss4-like_sf"/>
</dbReference>
<evidence type="ECO:0000256" key="7">
    <source>
        <dbReference type="HAMAP-Rule" id="MF_01400"/>
    </source>
</evidence>
<evidence type="ECO:0000256" key="6">
    <source>
        <dbReference type="ARBA" id="ARBA00048782"/>
    </source>
</evidence>
<dbReference type="SUPFAM" id="SSF51316">
    <property type="entry name" value="Mss4-like"/>
    <property type="match status" value="1"/>
</dbReference>
<dbReference type="PATRIC" id="fig|1121405.3.peg.934"/>
<evidence type="ECO:0000259" key="9">
    <source>
        <dbReference type="PROSITE" id="PS51790"/>
    </source>
</evidence>
<dbReference type="OrthoDB" id="4174719at2"/>
<comment type="caution">
    <text evidence="7">Lacks conserved residue(s) required for the propagation of feature annotation.</text>
</comment>
<dbReference type="Gene3D" id="3.30.1060.10">
    <property type="entry name" value="Peptide methionine sulphoxide reductase MsrA"/>
    <property type="match status" value="1"/>
</dbReference>
<dbReference type="HAMAP" id="MF_01401">
    <property type="entry name" value="MsrA"/>
    <property type="match status" value="1"/>
</dbReference>
<evidence type="ECO:0000256" key="4">
    <source>
        <dbReference type="ARBA" id="ARBA00047806"/>
    </source>
</evidence>
<dbReference type="HAMAP" id="MF_01400">
    <property type="entry name" value="MsrB"/>
    <property type="match status" value="1"/>
</dbReference>
<dbReference type="PANTHER" id="PTHR43774">
    <property type="entry name" value="PEPTIDE METHIONINE SULFOXIDE REDUCTASE"/>
    <property type="match status" value="1"/>
</dbReference>
<gene>
    <name evidence="8" type="primary">msrA</name>
    <name evidence="7" type="synonym">msrB</name>
    <name evidence="10" type="ORF">dsmv_1508</name>
</gene>
<evidence type="ECO:0000256" key="8">
    <source>
        <dbReference type="HAMAP-Rule" id="MF_01401"/>
    </source>
</evidence>
<feature type="active site" description="Nucleophile" evidence="7">
    <location>
        <position position="347"/>
    </location>
</feature>
<dbReference type="Gene3D" id="2.170.150.20">
    <property type="entry name" value="Peptide methionine sulfoxide reductase"/>
    <property type="match status" value="1"/>
</dbReference>
<organism evidence="10 11">
    <name type="scientific">Desulfococcus multivorans DSM 2059</name>
    <dbReference type="NCBI Taxonomy" id="1121405"/>
    <lineage>
        <taxon>Bacteria</taxon>
        <taxon>Pseudomonadati</taxon>
        <taxon>Thermodesulfobacteriota</taxon>
        <taxon>Desulfobacteria</taxon>
        <taxon>Desulfobacterales</taxon>
        <taxon>Desulfococcaceae</taxon>
        <taxon>Desulfococcus</taxon>
    </lineage>
</organism>
<feature type="active site" evidence="8">
    <location>
        <position position="55"/>
    </location>
</feature>
<dbReference type="FunFam" id="2.170.150.20:FF:000003">
    <property type="entry name" value="Peptide methionine sulfoxide reductase MsrB"/>
    <property type="match status" value="1"/>
</dbReference>
<dbReference type="PROSITE" id="PS51790">
    <property type="entry name" value="MSRB"/>
    <property type="match status" value="1"/>
</dbReference>
<comment type="catalytic activity">
    <reaction evidence="5 7">
        <text>L-methionyl-[protein] + [thioredoxin]-disulfide + H2O = L-methionyl-(R)-S-oxide-[protein] + [thioredoxin]-dithiol</text>
        <dbReference type="Rhea" id="RHEA:24164"/>
        <dbReference type="Rhea" id="RHEA-COMP:10698"/>
        <dbReference type="Rhea" id="RHEA-COMP:10700"/>
        <dbReference type="Rhea" id="RHEA-COMP:12313"/>
        <dbReference type="Rhea" id="RHEA-COMP:12314"/>
        <dbReference type="ChEBI" id="CHEBI:15377"/>
        <dbReference type="ChEBI" id="CHEBI:16044"/>
        <dbReference type="ChEBI" id="CHEBI:29950"/>
        <dbReference type="ChEBI" id="CHEBI:45764"/>
        <dbReference type="ChEBI" id="CHEBI:50058"/>
        <dbReference type="EC" id="1.8.4.12"/>
    </reaction>
</comment>
<dbReference type="STRING" id="897.B2D07_13305"/>
<dbReference type="EC" id="1.8.4.11" evidence="8"/>
<dbReference type="AlphaFoldDB" id="S7U0L2"/>
<evidence type="ECO:0000256" key="2">
    <source>
        <dbReference type="ARBA" id="ARBA00023268"/>
    </source>
</evidence>
<dbReference type="EMBL" id="ATHJ01000063">
    <property type="protein sequence ID" value="EPR42857.1"/>
    <property type="molecule type" value="Genomic_DNA"/>
</dbReference>
<dbReference type="GO" id="GO:0033744">
    <property type="term" value="F:L-methionine:thioredoxin-disulfide S-oxidoreductase activity"/>
    <property type="evidence" value="ECO:0007669"/>
    <property type="project" value="RHEA"/>
</dbReference>
<comment type="caution">
    <text evidence="10">The sequence shown here is derived from an EMBL/GenBank/DDBJ whole genome shotgun (WGS) entry which is preliminary data.</text>
</comment>
<dbReference type="Pfam" id="PF01641">
    <property type="entry name" value="SelR"/>
    <property type="match status" value="1"/>
</dbReference>
<comment type="similarity">
    <text evidence="7">Belongs to the MsrB Met sulfoxide reductase family.</text>
</comment>
<name>S7U0L2_DESML</name>
<comment type="catalytic activity">
    <reaction evidence="4 8">
        <text>L-methionyl-[protein] + [thioredoxin]-disulfide + H2O = L-methionyl-(S)-S-oxide-[protein] + [thioredoxin]-dithiol</text>
        <dbReference type="Rhea" id="RHEA:14217"/>
        <dbReference type="Rhea" id="RHEA-COMP:10698"/>
        <dbReference type="Rhea" id="RHEA-COMP:10700"/>
        <dbReference type="Rhea" id="RHEA-COMP:12313"/>
        <dbReference type="Rhea" id="RHEA-COMP:12315"/>
        <dbReference type="ChEBI" id="CHEBI:15377"/>
        <dbReference type="ChEBI" id="CHEBI:16044"/>
        <dbReference type="ChEBI" id="CHEBI:29950"/>
        <dbReference type="ChEBI" id="CHEBI:44120"/>
        <dbReference type="ChEBI" id="CHEBI:50058"/>
        <dbReference type="EC" id="1.8.4.11"/>
    </reaction>
</comment>
<evidence type="ECO:0000313" key="10">
    <source>
        <dbReference type="EMBL" id="EPR42857.1"/>
    </source>
</evidence>
<evidence type="ECO:0000313" key="11">
    <source>
        <dbReference type="Proteomes" id="UP000014977"/>
    </source>
</evidence>
<accession>S7U0L2</accession>